<dbReference type="InterPro" id="IPR012495">
    <property type="entry name" value="TadE-like_dom"/>
</dbReference>
<proteinExistence type="predicted"/>
<protein>
    <submittedName>
        <fullName evidence="3">Flp pilus assembly protein TadG</fullName>
    </submittedName>
</protein>
<keyword evidence="1" id="KW-1133">Transmembrane helix</keyword>
<keyword evidence="1" id="KW-0472">Membrane</keyword>
<dbReference type="EMBL" id="FQTY01000011">
    <property type="protein sequence ID" value="SHE93379.1"/>
    <property type="molecule type" value="Genomic_DNA"/>
</dbReference>
<evidence type="ECO:0000313" key="4">
    <source>
        <dbReference type="Proteomes" id="UP000184114"/>
    </source>
</evidence>
<keyword evidence="4" id="KW-1185">Reference proteome</keyword>
<dbReference type="AlphaFoldDB" id="A0A1M4XIQ0"/>
<dbReference type="RefSeq" id="WP_072976342.1">
    <property type="nucleotide sequence ID" value="NZ_FQTY01000011.1"/>
</dbReference>
<feature type="domain" description="TadE-like" evidence="2">
    <location>
        <begin position="10"/>
        <end position="47"/>
    </location>
</feature>
<dbReference type="Proteomes" id="UP000184114">
    <property type="component" value="Unassembled WGS sequence"/>
</dbReference>
<dbReference type="Pfam" id="PF07811">
    <property type="entry name" value="TadE"/>
    <property type="match status" value="1"/>
</dbReference>
<keyword evidence="1" id="KW-0812">Transmembrane</keyword>
<sequence length="173" mass="19823">MEKYIRDEKGYSLVEFALVLPIMLIILGLIFDIGRAIHIKTNLQHLAGEIQKVVVLYEEAGTKGGMKTYSSYKGREELVNKVIDENTTLDKTKLTHRISTEGVEGRRYTGHHYNFRSGQFVRTENRNDIEYITATVEYYMPYSMFVTKTILGESIKLSESYTGLMYVGGDGWD</sequence>
<dbReference type="GeneID" id="90995360"/>
<reference evidence="4" key="1">
    <citation type="submission" date="2016-11" db="EMBL/GenBank/DDBJ databases">
        <authorList>
            <person name="Varghese N."/>
            <person name="Submissions S."/>
        </authorList>
    </citation>
    <scope>NUCLEOTIDE SEQUENCE [LARGE SCALE GENOMIC DNA]</scope>
    <source>
        <strain evidence="4">DSM 18095</strain>
    </source>
</reference>
<feature type="transmembrane region" description="Helical" evidence="1">
    <location>
        <begin position="12"/>
        <end position="31"/>
    </location>
</feature>
<accession>A0A1M4XIQ0</accession>
<gene>
    <name evidence="3" type="ORF">SAMN02745784_02279</name>
</gene>
<evidence type="ECO:0000256" key="1">
    <source>
        <dbReference type="SAM" id="Phobius"/>
    </source>
</evidence>
<evidence type="ECO:0000259" key="2">
    <source>
        <dbReference type="Pfam" id="PF07811"/>
    </source>
</evidence>
<organism evidence="3 4">
    <name type="scientific">Tissierella praeacuta DSM 18095</name>
    <dbReference type="NCBI Taxonomy" id="1123404"/>
    <lineage>
        <taxon>Bacteria</taxon>
        <taxon>Bacillati</taxon>
        <taxon>Bacillota</taxon>
        <taxon>Tissierellia</taxon>
        <taxon>Tissierellales</taxon>
        <taxon>Tissierellaceae</taxon>
        <taxon>Tissierella</taxon>
    </lineage>
</organism>
<evidence type="ECO:0000313" key="3">
    <source>
        <dbReference type="EMBL" id="SHE93379.1"/>
    </source>
</evidence>
<dbReference type="STRING" id="1123404.SAMN02745784_02279"/>
<name>A0A1M4XIQ0_9FIRM</name>